<evidence type="ECO:0000259" key="1">
    <source>
        <dbReference type="Pfam" id="PF01068"/>
    </source>
</evidence>
<sequence length="60" mass="6857">MPSGARWIHEIKFDGYRVQLHIHNDAIKVFTRRGNDWTRRFSKVAADAYLINAGSAIIDG</sequence>
<gene>
    <name evidence="2" type="ORF">V1286_001143</name>
</gene>
<dbReference type="Gene3D" id="3.30.470.30">
    <property type="entry name" value="DNA ligase/mRNA capping enzyme"/>
    <property type="match status" value="1"/>
</dbReference>
<keyword evidence="2" id="KW-0436">Ligase</keyword>
<feature type="domain" description="ATP-dependent DNA ligase family profile" evidence="1">
    <location>
        <begin position="5"/>
        <end position="60"/>
    </location>
</feature>
<accession>A0ABU8B5X5</accession>
<protein>
    <submittedName>
        <fullName evidence="2">ATP-dependent DNA ligase</fullName>
    </submittedName>
</protein>
<evidence type="ECO:0000313" key="3">
    <source>
        <dbReference type="Proteomes" id="UP001364224"/>
    </source>
</evidence>
<name>A0ABU8B5X5_9BRAD</name>
<dbReference type="GO" id="GO:0016874">
    <property type="term" value="F:ligase activity"/>
    <property type="evidence" value="ECO:0007669"/>
    <property type="project" value="UniProtKB-KW"/>
</dbReference>
<dbReference type="SUPFAM" id="SSF56091">
    <property type="entry name" value="DNA ligase/mRNA capping enzyme, catalytic domain"/>
    <property type="match status" value="1"/>
</dbReference>
<comment type="caution">
    <text evidence="2">The sequence shown here is derived from an EMBL/GenBank/DDBJ whole genome shotgun (WGS) entry which is preliminary data.</text>
</comment>
<keyword evidence="3" id="KW-1185">Reference proteome</keyword>
<proteinExistence type="predicted"/>
<organism evidence="2 3">
    <name type="scientific">Bradyrhizobium algeriense</name>
    <dbReference type="NCBI Taxonomy" id="634784"/>
    <lineage>
        <taxon>Bacteria</taxon>
        <taxon>Pseudomonadati</taxon>
        <taxon>Pseudomonadota</taxon>
        <taxon>Alphaproteobacteria</taxon>
        <taxon>Hyphomicrobiales</taxon>
        <taxon>Nitrobacteraceae</taxon>
        <taxon>Bradyrhizobium</taxon>
    </lineage>
</organism>
<evidence type="ECO:0000313" key="2">
    <source>
        <dbReference type="EMBL" id="MEH2553614.1"/>
    </source>
</evidence>
<dbReference type="InterPro" id="IPR012310">
    <property type="entry name" value="DNA_ligase_ATP-dep_cent"/>
</dbReference>
<reference evidence="2 3" key="1">
    <citation type="submission" date="2024-02" db="EMBL/GenBank/DDBJ databases">
        <title>Adaptive strategies in a cosmopolitan and abundant soil bacterium.</title>
        <authorList>
            <person name="Carini P."/>
        </authorList>
    </citation>
    <scope>NUCLEOTIDE SEQUENCE [LARGE SCALE GENOMIC DNA]</scope>
    <source>
        <strain evidence="2 3">AZCC 1608</strain>
    </source>
</reference>
<dbReference type="Pfam" id="PF01068">
    <property type="entry name" value="DNA_ligase_A_M"/>
    <property type="match status" value="1"/>
</dbReference>
<dbReference type="EMBL" id="JAZHRV010000001">
    <property type="protein sequence ID" value="MEH2553614.1"/>
    <property type="molecule type" value="Genomic_DNA"/>
</dbReference>
<dbReference type="Proteomes" id="UP001364224">
    <property type="component" value="Unassembled WGS sequence"/>
</dbReference>